<comment type="caution">
    <text evidence="2">The sequence shown here is derived from an EMBL/GenBank/DDBJ whole genome shotgun (WGS) entry which is preliminary data.</text>
</comment>
<sequence length="107" mass="11525">MAELTYDLSATAMEMAQDAGAQPLVWRGSKTGTAETELTPTGIRKGTFGATRDQIVSPQHRVLVRDPSAEILTLFPELDPLTGIGYGAPARPLLRSFEASLLQRRAA</sequence>
<evidence type="ECO:0000313" key="3">
    <source>
        <dbReference type="Proteomes" id="UP001557465"/>
    </source>
</evidence>
<accession>A0ABV3TLC9</accession>
<reference evidence="2 3" key="1">
    <citation type="journal article" date="2011" name="Int. J. Syst. Evol. Microbiol.">
        <title>Zhongshania antarctica gen. nov., sp. nov. and Zhongshania guokunii sp. nov., gammaproteobacteria respectively isolated from coastal attached (fast) ice and surface seawater of the Antarctic.</title>
        <authorList>
            <person name="Li H.J."/>
            <person name="Zhang X.Y."/>
            <person name="Chen C.X."/>
            <person name="Zhang Y.J."/>
            <person name="Gao Z.M."/>
            <person name="Yu Y."/>
            <person name="Chen X.L."/>
            <person name="Chen B."/>
            <person name="Zhang Y.Z."/>
        </authorList>
    </citation>
    <scope>NUCLEOTIDE SEQUENCE [LARGE SCALE GENOMIC DNA]</scope>
    <source>
        <strain evidence="2 3">15-R06ZXC-3</strain>
    </source>
</reference>
<dbReference type="RefSeq" id="WP_368391604.1">
    <property type="nucleotide sequence ID" value="NZ_JBFRYC010000003.1"/>
</dbReference>
<gene>
    <name evidence="2" type="ORF">AB4874_08080</name>
</gene>
<keyword evidence="3" id="KW-1185">Reference proteome</keyword>
<organism evidence="2 3">
    <name type="scientific">Thioclava arctica</name>
    <dbReference type="NCBI Taxonomy" id="3238301"/>
    <lineage>
        <taxon>Bacteria</taxon>
        <taxon>Pseudomonadati</taxon>
        <taxon>Pseudomonadota</taxon>
        <taxon>Alphaproteobacteria</taxon>
        <taxon>Rhodobacterales</taxon>
        <taxon>Paracoccaceae</taxon>
        <taxon>Thioclava</taxon>
    </lineage>
</organism>
<name>A0ABV3TLC9_9RHOB</name>
<proteinExistence type="predicted"/>
<evidence type="ECO:0000259" key="1">
    <source>
        <dbReference type="Pfam" id="PF13403"/>
    </source>
</evidence>
<dbReference type="EMBL" id="JBFRYC010000003">
    <property type="protein sequence ID" value="MEX1661614.1"/>
    <property type="molecule type" value="Genomic_DNA"/>
</dbReference>
<evidence type="ECO:0000313" key="2">
    <source>
        <dbReference type="EMBL" id="MEX1661614.1"/>
    </source>
</evidence>
<feature type="domain" description="Hedgehog/Intein (Hint)" evidence="1">
    <location>
        <begin position="16"/>
        <end position="72"/>
    </location>
</feature>
<dbReference type="Proteomes" id="UP001557465">
    <property type="component" value="Unassembled WGS sequence"/>
</dbReference>
<protein>
    <submittedName>
        <fullName evidence="2">Hint domain-containing protein</fullName>
    </submittedName>
</protein>
<dbReference type="InterPro" id="IPR028992">
    <property type="entry name" value="Hedgehog/Intein_dom"/>
</dbReference>
<dbReference type="Pfam" id="PF13403">
    <property type="entry name" value="Hint_2"/>
    <property type="match status" value="1"/>
</dbReference>